<dbReference type="InterPro" id="IPR036641">
    <property type="entry name" value="HPT_dom_sf"/>
</dbReference>
<evidence type="ECO:0000313" key="2">
    <source>
        <dbReference type="EMBL" id="QZP24974.1"/>
    </source>
</evidence>
<name>A0A7W2JU69_9PSED</name>
<dbReference type="RefSeq" id="WP_036986768.1">
    <property type="nucleotide sequence ID" value="NZ_BQIL01000022.1"/>
</dbReference>
<dbReference type="AlphaFoldDB" id="A0A7W2JU69"/>
<keyword evidence="1" id="KW-0418">Kinase</keyword>
<dbReference type="EMBL" id="CP081966">
    <property type="protein sequence ID" value="QZP24974.1"/>
    <property type="molecule type" value="Genomic_DNA"/>
</dbReference>
<evidence type="ECO:0000313" key="3">
    <source>
        <dbReference type="Proteomes" id="UP000541770"/>
    </source>
</evidence>
<accession>A0A7W2JU69</accession>
<keyword evidence="4" id="KW-1185">Reference proteome</keyword>
<protein>
    <submittedName>
        <fullName evidence="1">Histidine kinase</fullName>
    </submittedName>
</protein>
<dbReference type="GO" id="GO:0000160">
    <property type="term" value="P:phosphorelay signal transduction system"/>
    <property type="evidence" value="ECO:0007669"/>
    <property type="project" value="InterPro"/>
</dbReference>
<keyword evidence="1" id="KW-0808">Transferase</keyword>
<evidence type="ECO:0000313" key="4">
    <source>
        <dbReference type="Proteomes" id="UP000825591"/>
    </source>
</evidence>
<reference evidence="1 3" key="1">
    <citation type="submission" date="2020-07" db="EMBL/GenBank/DDBJ databases">
        <title>Diversity of carbapenemase encoding genes among Pseudomonas putida group clinical isolates in a tertiary Brazilian hospital.</title>
        <authorList>
            <person name="Alberto-Lei F."/>
            <person name="Nodari C.S."/>
            <person name="Streling A.P."/>
            <person name="Paulino J.T."/>
            <person name="Bessa-Neto F.O."/>
            <person name="Cayo R."/>
            <person name="Gales A.C."/>
        </authorList>
    </citation>
    <scope>NUCLEOTIDE SEQUENCE [LARGE SCALE GENOMIC DNA]</scope>
    <source>
        <strain evidence="1 3">14802</strain>
    </source>
</reference>
<dbReference type="GO" id="GO:0016301">
    <property type="term" value="F:kinase activity"/>
    <property type="evidence" value="ECO:0007669"/>
    <property type="project" value="UniProtKB-KW"/>
</dbReference>
<dbReference type="Proteomes" id="UP000825591">
    <property type="component" value="Chromosome"/>
</dbReference>
<gene>
    <name evidence="1" type="ORF">H4C75_10775</name>
    <name evidence="2" type="ORF">K5H97_19370</name>
</gene>
<dbReference type="EMBL" id="JACGDE010000006">
    <property type="protein sequence ID" value="MBA6065244.1"/>
    <property type="molecule type" value="Genomic_DNA"/>
</dbReference>
<proteinExistence type="predicted"/>
<reference evidence="2 4" key="2">
    <citation type="submission" date="2021-08" db="EMBL/GenBank/DDBJ databases">
        <title>Bactericidal Effect of Pseudomonas oryziphila sp. nov., a novel Pseudomonas Species Against Xanthomonas oryzae Reduces Disease Severity of Bacterial Leaf Streak of Rice.</title>
        <authorList>
            <person name="Yang R."/>
            <person name="Li S."/>
            <person name="Li Y."/>
            <person name="Yan Y."/>
            <person name="Fang Y."/>
            <person name="Zou L."/>
            <person name="Chen G."/>
        </authorList>
    </citation>
    <scope>NUCLEOTIDE SEQUENCE [LARGE SCALE GENOMIC DNA]</scope>
    <source>
        <strain evidence="2 4">DSM 17497</strain>
    </source>
</reference>
<evidence type="ECO:0000313" key="1">
    <source>
        <dbReference type="EMBL" id="MBA6065244.1"/>
    </source>
</evidence>
<sequence length="166" mass="17865">MDSTPLHNAAVAAFLQDAQVLLARSQECLQHLELIANDPDACHSLTTALDTLARRADTLGLLEVAHYAFALQKLLAPTCAQQHLHGSSLPALDACLTLLDWQLELLDPHTGQLGMDTDEQRQLLGELATALGQPSVQLCADCQQTGVFCAHPHTVDNGTEACDLQH</sequence>
<dbReference type="Gene3D" id="1.20.120.160">
    <property type="entry name" value="HPT domain"/>
    <property type="match status" value="1"/>
</dbReference>
<organism evidence="1 3">
    <name type="scientific">Pseudomonas mosselii</name>
    <dbReference type="NCBI Taxonomy" id="78327"/>
    <lineage>
        <taxon>Bacteria</taxon>
        <taxon>Pseudomonadati</taxon>
        <taxon>Pseudomonadota</taxon>
        <taxon>Gammaproteobacteria</taxon>
        <taxon>Pseudomonadales</taxon>
        <taxon>Pseudomonadaceae</taxon>
        <taxon>Pseudomonas</taxon>
    </lineage>
</organism>
<dbReference type="Proteomes" id="UP000541770">
    <property type="component" value="Unassembled WGS sequence"/>
</dbReference>